<protein>
    <submittedName>
        <fullName evidence="5">DNA methyltransferase</fullName>
    </submittedName>
</protein>
<reference evidence="5" key="1">
    <citation type="submission" date="2021-02" db="EMBL/GenBank/DDBJ databases">
        <title>Infant gut strain persistence is associated with maternal origin, phylogeny, and functional potential including surface adhesion and iron acquisition.</title>
        <authorList>
            <person name="Lou Y.C."/>
        </authorList>
    </citation>
    <scope>NUCLEOTIDE SEQUENCE</scope>
    <source>
        <strain evidence="5">L2_039_000G1_dasL2_039_000G1_maxbin2.maxbin.077</strain>
    </source>
</reference>
<organism evidence="5 6">
    <name type="scientific">Faecalibacterium prausnitzii</name>
    <dbReference type="NCBI Taxonomy" id="853"/>
    <lineage>
        <taxon>Bacteria</taxon>
        <taxon>Bacillati</taxon>
        <taxon>Bacillota</taxon>
        <taxon>Clostridia</taxon>
        <taxon>Eubacteriales</taxon>
        <taxon>Oscillospiraceae</taxon>
        <taxon>Faecalibacterium</taxon>
    </lineage>
</organism>
<sequence>MNLPDKKYAVIYADPPWSYRQCGTGPKSRGNAAQHYNTMTTDDICALPVKNLAGGGSVCFMWATFPQIADALRVMEAWGFEYKTCAFVWIKKNRKSNTNFWGMGAYTRANAEICLLGVTPGFKPAAQIKSHAVHQVIESPVEEHSKKPEETRRRIMELLGDVPRIELFARQRSPGWDAWGNEIGEQDEK</sequence>
<dbReference type="GO" id="GO:0032259">
    <property type="term" value="P:methylation"/>
    <property type="evidence" value="ECO:0007669"/>
    <property type="project" value="UniProtKB-KW"/>
</dbReference>
<gene>
    <name evidence="5" type="ORF">KH315_00690</name>
</gene>
<keyword evidence="3" id="KW-0949">S-adenosyl-L-methionine</keyword>
<keyword evidence="2" id="KW-0808">Transferase</keyword>
<dbReference type="AlphaFoldDB" id="A0A9E1DTN7"/>
<evidence type="ECO:0000313" key="5">
    <source>
        <dbReference type="EMBL" id="MBS6620682.1"/>
    </source>
</evidence>
<evidence type="ECO:0000256" key="2">
    <source>
        <dbReference type="ARBA" id="ARBA00022679"/>
    </source>
</evidence>
<dbReference type="GO" id="GO:0008168">
    <property type="term" value="F:methyltransferase activity"/>
    <property type="evidence" value="ECO:0007669"/>
    <property type="project" value="UniProtKB-KW"/>
</dbReference>
<dbReference type="Pfam" id="PF05063">
    <property type="entry name" value="MT-A70"/>
    <property type="match status" value="1"/>
</dbReference>
<dbReference type="InterPro" id="IPR002052">
    <property type="entry name" value="DNA_methylase_N6_adenine_CS"/>
</dbReference>
<comment type="caution">
    <text evidence="5">The sequence shown here is derived from an EMBL/GenBank/DDBJ whole genome shotgun (WGS) entry which is preliminary data.</text>
</comment>
<comment type="similarity">
    <text evidence="4">Belongs to the MT-A70-like family.</text>
</comment>
<evidence type="ECO:0000256" key="1">
    <source>
        <dbReference type="ARBA" id="ARBA00022603"/>
    </source>
</evidence>
<dbReference type="GO" id="GO:0003676">
    <property type="term" value="F:nucleic acid binding"/>
    <property type="evidence" value="ECO:0007669"/>
    <property type="project" value="InterPro"/>
</dbReference>
<evidence type="ECO:0000256" key="4">
    <source>
        <dbReference type="PROSITE-ProRule" id="PRU00489"/>
    </source>
</evidence>
<dbReference type="Gene3D" id="3.40.50.150">
    <property type="entry name" value="Vaccinia Virus protein VP39"/>
    <property type="match status" value="1"/>
</dbReference>
<accession>A0A9E1DTN7</accession>
<evidence type="ECO:0000313" key="6">
    <source>
        <dbReference type="Proteomes" id="UP000811365"/>
    </source>
</evidence>
<keyword evidence="1 5" id="KW-0489">Methyltransferase</keyword>
<dbReference type="EMBL" id="JAGZYH010000001">
    <property type="protein sequence ID" value="MBS6620682.1"/>
    <property type="molecule type" value="Genomic_DNA"/>
</dbReference>
<dbReference type="InterPro" id="IPR007757">
    <property type="entry name" value="MT-A70-like"/>
</dbReference>
<dbReference type="PANTHER" id="PTHR12829:SF7">
    <property type="entry name" value="N6-ADENOSINE-METHYLTRANSFERASE CATALYTIC SUBUNIT"/>
    <property type="match status" value="1"/>
</dbReference>
<name>A0A9E1DTN7_9FIRM</name>
<dbReference type="InterPro" id="IPR029063">
    <property type="entry name" value="SAM-dependent_MTases_sf"/>
</dbReference>
<dbReference type="Proteomes" id="UP000811365">
    <property type="component" value="Unassembled WGS sequence"/>
</dbReference>
<evidence type="ECO:0000256" key="3">
    <source>
        <dbReference type="ARBA" id="ARBA00022691"/>
    </source>
</evidence>
<dbReference type="SUPFAM" id="SSF53335">
    <property type="entry name" value="S-adenosyl-L-methionine-dependent methyltransferases"/>
    <property type="match status" value="1"/>
</dbReference>
<dbReference type="PROSITE" id="PS51143">
    <property type="entry name" value="MT_A70"/>
    <property type="match status" value="1"/>
</dbReference>
<dbReference type="PANTHER" id="PTHR12829">
    <property type="entry name" value="N6-ADENOSINE-METHYLTRANSFERASE"/>
    <property type="match status" value="1"/>
</dbReference>
<dbReference type="PROSITE" id="PS00092">
    <property type="entry name" value="N6_MTASE"/>
    <property type="match status" value="1"/>
</dbReference>
<proteinExistence type="inferred from homology"/>